<feature type="region of interest" description="Disordered" evidence="1">
    <location>
        <begin position="73"/>
        <end position="97"/>
    </location>
</feature>
<organism evidence="3 4">
    <name type="scientific">Operophtera brumata</name>
    <name type="common">Winter moth</name>
    <name type="synonym">Phalaena brumata</name>
    <dbReference type="NCBI Taxonomy" id="104452"/>
    <lineage>
        <taxon>Eukaryota</taxon>
        <taxon>Metazoa</taxon>
        <taxon>Ecdysozoa</taxon>
        <taxon>Arthropoda</taxon>
        <taxon>Hexapoda</taxon>
        <taxon>Insecta</taxon>
        <taxon>Pterygota</taxon>
        <taxon>Neoptera</taxon>
        <taxon>Endopterygota</taxon>
        <taxon>Lepidoptera</taxon>
        <taxon>Glossata</taxon>
        <taxon>Ditrysia</taxon>
        <taxon>Geometroidea</taxon>
        <taxon>Geometridae</taxon>
        <taxon>Larentiinae</taxon>
        <taxon>Operophtera</taxon>
    </lineage>
</organism>
<feature type="compositionally biased region" description="Basic and acidic residues" evidence="1">
    <location>
        <begin position="75"/>
        <end position="86"/>
    </location>
</feature>
<gene>
    <name evidence="3" type="ORF">OBRU01_08191</name>
</gene>
<dbReference type="EMBL" id="JTDY01001066">
    <property type="protein sequence ID" value="KOB74982.1"/>
    <property type="molecule type" value="Genomic_DNA"/>
</dbReference>
<evidence type="ECO:0000256" key="2">
    <source>
        <dbReference type="SAM" id="Phobius"/>
    </source>
</evidence>
<keyword evidence="2" id="KW-0472">Membrane</keyword>
<reference evidence="3 4" key="1">
    <citation type="journal article" date="2015" name="Genome Biol. Evol.">
        <title>The genome of winter moth (Operophtera brumata) provides a genomic perspective on sexual dimorphism and phenology.</title>
        <authorList>
            <person name="Derks M.F."/>
            <person name="Smit S."/>
            <person name="Salis L."/>
            <person name="Schijlen E."/>
            <person name="Bossers A."/>
            <person name="Mateman C."/>
            <person name="Pijl A.S."/>
            <person name="de Ridder D."/>
            <person name="Groenen M.A."/>
            <person name="Visser M.E."/>
            <person name="Megens H.J."/>
        </authorList>
    </citation>
    <scope>NUCLEOTIDE SEQUENCE [LARGE SCALE GENOMIC DNA]</scope>
    <source>
        <strain evidence="3">WM2013NL</strain>
        <tissue evidence="3">Head and thorax</tissue>
    </source>
</reference>
<dbReference type="AlphaFoldDB" id="A0A0L7LHQ5"/>
<sequence>MVVYIAGFICALVLAGIVVAWIAYCMFIRERHKSEYYQYNISDLKHKNDLLSLNHDDVEKEITAGVLILPSRHRQRDEEYGNRPDYPESPAPVSPSTEKLIDVFSDKAVEAYYKDGIYEVDSSAPCLIFHENNDIMLTFVNQL</sequence>
<feature type="transmembrane region" description="Helical" evidence="2">
    <location>
        <begin position="6"/>
        <end position="27"/>
    </location>
</feature>
<keyword evidence="4" id="KW-1185">Reference proteome</keyword>
<evidence type="ECO:0000313" key="3">
    <source>
        <dbReference type="EMBL" id="KOB74982.1"/>
    </source>
</evidence>
<name>A0A0L7LHQ5_OPEBR</name>
<keyword evidence="2" id="KW-1133">Transmembrane helix</keyword>
<comment type="caution">
    <text evidence="3">The sequence shown here is derived from an EMBL/GenBank/DDBJ whole genome shotgun (WGS) entry which is preliminary data.</text>
</comment>
<evidence type="ECO:0000256" key="1">
    <source>
        <dbReference type="SAM" id="MobiDB-lite"/>
    </source>
</evidence>
<protein>
    <submittedName>
        <fullName evidence="3">tRNA 5-methylaminomethyl-2-thiouridine biosynthesis bifunctional protein MnmC</fullName>
    </submittedName>
</protein>
<keyword evidence="2" id="KW-0812">Transmembrane</keyword>
<evidence type="ECO:0000313" key="4">
    <source>
        <dbReference type="Proteomes" id="UP000037510"/>
    </source>
</evidence>
<accession>A0A0L7LHQ5</accession>
<proteinExistence type="predicted"/>
<dbReference type="Proteomes" id="UP000037510">
    <property type="component" value="Unassembled WGS sequence"/>
</dbReference>